<dbReference type="PANTHER" id="PTHR46646">
    <property type="entry name" value="TOM1-LIKE PROTEIN 1"/>
    <property type="match status" value="1"/>
</dbReference>
<dbReference type="GO" id="GO:0035091">
    <property type="term" value="F:phosphatidylinositol binding"/>
    <property type="evidence" value="ECO:0007669"/>
    <property type="project" value="InterPro"/>
</dbReference>
<comment type="similarity">
    <text evidence="1">Belongs to the TOM1 family.</text>
</comment>
<protein>
    <recommendedName>
        <fullName evidence="3">VHS domain-containing protein</fullName>
    </recommendedName>
</protein>
<feature type="compositionally biased region" description="Basic and acidic residues" evidence="2">
    <location>
        <begin position="269"/>
        <end position="287"/>
    </location>
</feature>
<feature type="compositionally biased region" description="Polar residues" evidence="2">
    <location>
        <begin position="245"/>
        <end position="263"/>
    </location>
</feature>
<dbReference type="InterPro" id="IPR044836">
    <property type="entry name" value="TOL_plant"/>
</dbReference>
<proteinExistence type="inferred from homology"/>
<reference evidence="4 5" key="1">
    <citation type="journal article" date="2020" name="IScience">
        <title>Genome Sequencing of the Endangered Kingdonia uniflora (Circaeasteraceae, Ranunculales) Reveals Potential Mechanisms of Evolutionary Specialization.</title>
        <authorList>
            <person name="Sun Y."/>
            <person name="Deng T."/>
            <person name="Zhang A."/>
            <person name="Moore M.J."/>
            <person name="Landis J.B."/>
            <person name="Lin N."/>
            <person name="Zhang H."/>
            <person name="Zhang X."/>
            <person name="Huang J."/>
            <person name="Zhang X."/>
            <person name="Sun H."/>
            <person name="Wang H."/>
        </authorList>
    </citation>
    <scope>NUCLEOTIDE SEQUENCE [LARGE SCALE GENOMIC DNA]</scope>
    <source>
        <strain evidence="4">TB1705</strain>
        <tissue evidence="4">Leaf</tissue>
    </source>
</reference>
<dbReference type="PANTHER" id="PTHR46646:SF1">
    <property type="entry name" value="TOM1-LIKE PROTEIN 1"/>
    <property type="match status" value="1"/>
</dbReference>
<evidence type="ECO:0000313" key="4">
    <source>
        <dbReference type="EMBL" id="KAF6164991.1"/>
    </source>
</evidence>
<dbReference type="AlphaFoldDB" id="A0A7J7NCL9"/>
<dbReference type="GO" id="GO:0043328">
    <property type="term" value="P:protein transport to vacuole involved in ubiquitin-dependent protein catabolic process via the multivesicular body sorting pathway"/>
    <property type="evidence" value="ECO:0007669"/>
    <property type="project" value="InterPro"/>
</dbReference>
<sequence length="302" mass="33797">MTDVLMEKVSAFGEQLKINSVEVGQKVTACMNSMSFKMKKLFNSPNQADKIVEDATSKTLNDPNWEMNLEICDLIYSEKINSIVELIREVAKENGLLGASLFSQLGSVNYIFYQVSRRIIGLPFEEIVSSVPGLLPLEISELPTFVSDLEVCKVALDLYLGQFSNPDKANSVVFSTFDKLESKETRKTGNSDPKIVVQAFTSALHIDSKVREELTLHKPRTVTEMIDVVNNYIELERSKKDKMKSSSVIHSLEASSTPSQRAVHTSALKSRDKNTDNIRRKEGKLDKPVPFLPPMTTTLFAI</sequence>
<gene>
    <name evidence="4" type="ORF">GIB67_005360</name>
</gene>
<dbReference type="EMBL" id="JACGCM010000868">
    <property type="protein sequence ID" value="KAF6164991.1"/>
    <property type="molecule type" value="Genomic_DNA"/>
</dbReference>
<organism evidence="4 5">
    <name type="scientific">Kingdonia uniflora</name>
    <dbReference type="NCBI Taxonomy" id="39325"/>
    <lineage>
        <taxon>Eukaryota</taxon>
        <taxon>Viridiplantae</taxon>
        <taxon>Streptophyta</taxon>
        <taxon>Embryophyta</taxon>
        <taxon>Tracheophyta</taxon>
        <taxon>Spermatophyta</taxon>
        <taxon>Magnoliopsida</taxon>
        <taxon>Ranunculales</taxon>
        <taxon>Circaeasteraceae</taxon>
        <taxon>Kingdonia</taxon>
    </lineage>
</organism>
<feature type="region of interest" description="Disordered" evidence="2">
    <location>
        <begin position="244"/>
        <end position="289"/>
    </location>
</feature>
<dbReference type="PROSITE" id="PS50179">
    <property type="entry name" value="VHS"/>
    <property type="match status" value="1"/>
</dbReference>
<keyword evidence="5" id="KW-1185">Reference proteome</keyword>
<dbReference type="Proteomes" id="UP000541444">
    <property type="component" value="Unassembled WGS sequence"/>
</dbReference>
<name>A0A7J7NCL9_9MAGN</name>
<accession>A0A7J7NCL9</accession>
<evidence type="ECO:0000259" key="3">
    <source>
        <dbReference type="PROSITE" id="PS50179"/>
    </source>
</evidence>
<dbReference type="GO" id="GO:0043130">
    <property type="term" value="F:ubiquitin binding"/>
    <property type="evidence" value="ECO:0007669"/>
    <property type="project" value="InterPro"/>
</dbReference>
<dbReference type="OrthoDB" id="5835829at2759"/>
<dbReference type="Gene3D" id="3.40.50.2000">
    <property type="entry name" value="Glycogen Phosphorylase B"/>
    <property type="match status" value="1"/>
</dbReference>
<evidence type="ECO:0000313" key="5">
    <source>
        <dbReference type="Proteomes" id="UP000541444"/>
    </source>
</evidence>
<dbReference type="InterPro" id="IPR002014">
    <property type="entry name" value="VHS_dom"/>
</dbReference>
<evidence type="ECO:0000256" key="2">
    <source>
        <dbReference type="SAM" id="MobiDB-lite"/>
    </source>
</evidence>
<dbReference type="InterPro" id="IPR008942">
    <property type="entry name" value="ENTH_VHS"/>
</dbReference>
<evidence type="ECO:0000256" key="1">
    <source>
        <dbReference type="ARBA" id="ARBA00007708"/>
    </source>
</evidence>
<comment type="caution">
    <text evidence="4">The sequence shown here is derived from an EMBL/GenBank/DDBJ whole genome shotgun (WGS) entry which is preliminary data.</text>
</comment>
<dbReference type="SUPFAM" id="SSF48464">
    <property type="entry name" value="ENTH/VHS domain"/>
    <property type="match status" value="1"/>
</dbReference>
<feature type="domain" description="VHS" evidence="3">
    <location>
        <begin position="55"/>
        <end position="93"/>
    </location>
</feature>